<keyword evidence="6 8" id="KW-1133">Transmembrane helix</keyword>
<feature type="transmembrane region" description="Helical" evidence="8">
    <location>
        <begin position="149"/>
        <end position="167"/>
    </location>
</feature>
<sequence>MNNTMALFKYFTKLEWLIWLFSMTSIISSYIFFNQANLLALAASLIGATSLIFSAKANPLGQGLIIIFSVIYAYLSLRNHYYGEVLTYFLLTLPMAIFALFSWLSHPFEGKKSQVLISRLKVKDIYILAFFTFLVTIVFYFILDIFHTSFLLVATLSIATSFVATFLSYKRSPFYALFFALNDVVLILLWLLEVDADPSHYSIAICFIIFLINDIYTFFNWVKLQKGQELTLKKRLEQKDLNF</sequence>
<dbReference type="PANTHER" id="PTHR36122">
    <property type="entry name" value="NICOTINAMIDE RIBOSIDE TRANSPORTER PNUC"/>
    <property type="match status" value="1"/>
</dbReference>
<gene>
    <name evidence="9" type="primary">pnuC</name>
    <name evidence="9" type="ORF">STRPS_2086</name>
</gene>
<dbReference type="OrthoDB" id="2220363at2"/>
<feature type="transmembrane region" description="Helical" evidence="8">
    <location>
        <begin position="198"/>
        <end position="219"/>
    </location>
</feature>
<evidence type="ECO:0000256" key="2">
    <source>
        <dbReference type="ARBA" id="ARBA00006669"/>
    </source>
</evidence>
<evidence type="ECO:0000256" key="8">
    <source>
        <dbReference type="SAM" id="Phobius"/>
    </source>
</evidence>
<dbReference type="EMBL" id="AEUY02000005">
    <property type="protein sequence ID" value="EHI65334.1"/>
    <property type="molecule type" value="Genomic_DNA"/>
</dbReference>
<evidence type="ECO:0000256" key="7">
    <source>
        <dbReference type="ARBA" id="ARBA00023136"/>
    </source>
</evidence>
<feature type="transmembrane region" description="Helical" evidence="8">
    <location>
        <begin position="85"/>
        <end position="104"/>
    </location>
</feature>
<comment type="similarity">
    <text evidence="2">Belongs to the nicotinamide ribonucleoside (NR) uptake permease (TC 4.B.1) family.</text>
</comment>
<dbReference type="PANTHER" id="PTHR36122:SF2">
    <property type="entry name" value="NICOTINAMIDE RIBOSIDE TRANSPORTER PNUC"/>
    <property type="match status" value="1"/>
</dbReference>
<feature type="transmembrane region" description="Helical" evidence="8">
    <location>
        <begin position="174"/>
        <end position="192"/>
    </location>
</feature>
<feature type="transmembrane region" description="Helical" evidence="8">
    <location>
        <begin position="125"/>
        <end position="143"/>
    </location>
</feature>
<keyword evidence="4" id="KW-1003">Cell membrane</keyword>
<name>G5KAX3_9STRE</name>
<dbReference type="GO" id="GO:0034257">
    <property type="term" value="F:nicotinamide riboside transmembrane transporter activity"/>
    <property type="evidence" value="ECO:0007669"/>
    <property type="project" value="InterPro"/>
</dbReference>
<keyword evidence="7 8" id="KW-0472">Membrane</keyword>
<protein>
    <submittedName>
        <fullName evidence="9">Nicotinamide mononucleotide transporter PnuC</fullName>
    </submittedName>
</protein>
<organism evidence="9 10">
    <name type="scientific">Streptococcus pseudoporcinus LQ 940-04</name>
    <dbReference type="NCBI Taxonomy" id="875093"/>
    <lineage>
        <taxon>Bacteria</taxon>
        <taxon>Bacillati</taxon>
        <taxon>Bacillota</taxon>
        <taxon>Bacilli</taxon>
        <taxon>Lactobacillales</taxon>
        <taxon>Streptococcaceae</taxon>
        <taxon>Streptococcus</taxon>
    </lineage>
</organism>
<comment type="subcellular location">
    <subcellularLocation>
        <location evidence="1">Cell membrane</location>
        <topology evidence="1">Multi-pass membrane protein</topology>
    </subcellularLocation>
</comment>
<comment type="caution">
    <text evidence="9">The sequence shown here is derived from an EMBL/GenBank/DDBJ whole genome shotgun (WGS) entry which is preliminary data.</text>
</comment>
<dbReference type="Pfam" id="PF04973">
    <property type="entry name" value="NMN_transporter"/>
    <property type="match status" value="1"/>
</dbReference>
<dbReference type="Proteomes" id="UP000003217">
    <property type="component" value="Unassembled WGS sequence"/>
</dbReference>
<feature type="transmembrane region" description="Helical" evidence="8">
    <location>
        <begin position="38"/>
        <end position="55"/>
    </location>
</feature>
<evidence type="ECO:0000313" key="9">
    <source>
        <dbReference type="EMBL" id="EHI65334.1"/>
    </source>
</evidence>
<accession>G5KAX3</accession>
<evidence type="ECO:0000256" key="1">
    <source>
        <dbReference type="ARBA" id="ARBA00004651"/>
    </source>
</evidence>
<feature type="transmembrane region" description="Helical" evidence="8">
    <location>
        <begin position="14"/>
        <end position="32"/>
    </location>
</feature>
<evidence type="ECO:0000313" key="10">
    <source>
        <dbReference type="Proteomes" id="UP000003217"/>
    </source>
</evidence>
<keyword evidence="10" id="KW-1185">Reference proteome</keyword>
<evidence type="ECO:0000256" key="5">
    <source>
        <dbReference type="ARBA" id="ARBA00022692"/>
    </source>
</evidence>
<dbReference type="STRING" id="361101.GCA_900102825_01217"/>
<dbReference type="InterPro" id="IPR006419">
    <property type="entry name" value="NMN_transpt_PnuC"/>
</dbReference>
<keyword evidence="3" id="KW-0813">Transport</keyword>
<dbReference type="NCBIfam" id="TIGR01528">
    <property type="entry name" value="NMN_trans_PnuC"/>
    <property type="match status" value="1"/>
</dbReference>
<dbReference type="GO" id="GO:0005886">
    <property type="term" value="C:plasma membrane"/>
    <property type="evidence" value="ECO:0007669"/>
    <property type="project" value="UniProtKB-SubCell"/>
</dbReference>
<feature type="transmembrane region" description="Helical" evidence="8">
    <location>
        <begin position="62"/>
        <end position="79"/>
    </location>
</feature>
<keyword evidence="5 8" id="KW-0812">Transmembrane</keyword>
<reference evidence="9 10" key="1">
    <citation type="journal article" date="2014" name="Int. J. Syst. Evol. Microbiol.">
        <title>Phylogenomics and the dynamic genome evolution of the genus Streptococcus.</title>
        <authorList>
            <consortium name="The Broad Institute Genome Sequencing Platform"/>
            <person name="Richards V.P."/>
            <person name="Palmer S.R."/>
            <person name="Pavinski Bitar P.D."/>
            <person name="Qin X."/>
            <person name="Weinstock G.M."/>
            <person name="Highlander S.K."/>
            <person name="Town C.D."/>
            <person name="Burne R.A."/>
            <person name="Stanhope M.J."/>
        </authorList>
    </citation>
    <scope>NUCLEOTIDE SEQUENCE [LARGE SCALE GENOMIC DNA]</scope>
    <source>
        <strain evidence="9 10">LQ 940-04</strain>
    </source>
</reference>
<evidence type="ECO:0000256" key="3">
    <source>
        <dbReference type="ARBA" id="ARBA00022448"/>
    </source>
</evidence>
<proteinExistence type="inferred from homology"/>
<evidence type="ECO:0000256" key="4">
    <source>
        <dbReference type="ARBA" id="ARBA00022475"/>
    </source>
</evidence>
<dbReference type="AlphaFoldDB" id="G5KAX3"/>
<evidence type="ECO:0000256" key="6">
    <source>
        <dbReference type="ARBA" id="ARBA00022989"/>
    </source>
</evidence>